<name>A0A6J5NBS3_9CAUD</name>
<gene>
    <name evidence="1" type="ORF">UFOVP665_41</name>
</gene>
<protein>
    <submittedName>
        <fullName evidence="1">Uncharacterized protein</fullName>
    </submittedName>
</protein>
<reference evidence="1" key="1">
    <citation type="submission" date="2020-04" db="EMBL/GenBank/DDBJ databases">
        <authorList>
            <person name="Chiriac C."/>
            <person name="Salcher M."/>
            <person name="Ghai R."/>
            <person name="Kavagutti S V."/>
        </authorList>
    </citation>
    <scope>NUCLEOTIDE SEQUENCE</scope>
</reference>
<accession>A0A6J5NBS3</accession>
<proteinExistence type="predicted"/>
<organism evidence="1">
    <name type="scientific">uncultured Caudovirales phage</name>
    <dbReference type="NCBI Taxonomy" id="2100421"/>
    <lineage>
        <taxon>Viruses</taxon>
        <taxon>Duplodnaviria</taxon>
        <taxon>Heunggongvirae</taxon>
        <taxon>Uroviricota</taxon>
        <taxon>Caudoviricetes</taxon>
        <taxon>Peduoviridae</taxon>
        <taxon>Maltschvirus</taxon>
        <taxon>Maltschvirus maltsch</taxon>
    </lineage>
</organism>
<dbReference type="EMBL" id="LR796640">
    <property type="protein sequence ID" value="CAB4156082.1"/>
    <property type="molecule type" value="Genomic_DNA"/>
</dbReference>
<evidence type="ECO:0000313" key="1">
    <source>
        <dbReference type="EMBL" id="CAB4156082.1"/>
    </source>
</evidence>
<sequence>MKTDSLQLITMNGEVRGTLYWTYGLDHHEAKAEGWFQLNERGNGLVKARRVGSNRWFACTDIDRCTLFVPHVKPARTTRKVSDVTKPNKARCEQFAKEHNLTITIDRWRERGEYLGSVSVDLPEGMITTTGYCGQCGEAEGQSMESIWSFVWNAMHELTSVEWLAIEVAIENGVTA</sequence>